<accession>A0A4D7JQ08</accession>
<dbReference type="SUPFAM" id="SSF49464">
    <property type="entry name" value="Carboxypeptidase regulatory domain-like"/>
    <property type="match status" value="1"/>
</dbReference>
<proteinExistence type="predicted"/>
<dbReference type="InterPro" id="IPR008969">
    <property type="entry name" value="CarboxyPept-like_regulatory"/>
</dbReference>
<protein>
    <recommendedName>
        <fullName evidence="3">CarboxypepD_reg-like domain-containing protein</fullName>
    </recommendedName>
</protein>
<dbReference type="Gene3D" id="2.60.40.1120">
    <property type="entry name" value="Carboxypeptidase-like, regulatory domain"/>
    <property type="match status" value="1"/>
</dbReference>
<dbReference type="Pfam" id="PF13715">
    <property type="entry name" value="CarbopepD_reg_2"/>
    <property type="match status" value="1"/>
</dbReference>
<evidence type="ECO:0000313" key="1">
    <source>
        <dbReference type="EMBL" id="QCK16863.1"/>
    </source>
</evidence>
<evidence type="ECO:0008006" key="3">
    <source>
        <dbReference type="Google" id="ProtNLM"/>
    </source>
</evidence>
<reference evidence="1 2" key="1">
    <citation type="submission" date="2018-04" db="EMBL/GenBank/DDBJ databases">
        <title>Complete genome uncultured novel isolate.</title>
        <authorList>
            <person name="Merlino G."/>
        </authorList>
    </citation>
    <scope>NUCLEOTIDE SEQUENCE [LARGE SCALE GENOMIC DNA]</scope>
    <source>
        <strain evidence="2">R1DC9</strain>
    </source>
</reference>
<evidence type="ECO:0000313" key="2">
    <source>
        <dbReference type="Proteomes" id="UP000298616"/>
    </source>
</evidence>
<name>A0A4D7JQ08_9BACT</name>
<organism evidence="1 2">
    <name type="scientific">Mangrovivirga cuniculi</name>
    <dbReference type="NCBI Taxonomy" id="2715131"/>
    <lineage>
        <taxon>Bacteria</taxon>
        <taxon>Pseudomonadati</taxon>
        <taxon>Bacteroidota</taxon>
        <taxon>Cytophagia</taxon>
        <taxon>Cytophagales</taxon>
        <taxon>Mangrovivirgaceae</taxon>
        <taxon>Mangrovivirga</taxon>
    </lineage>
</organism>
<dbReference type="AlphaFoldDB" id="A0A4D7JQ08"/>
<dbReference type="KEGG" id="fpf:DCC35_20060"/>
<keyword evidence="2" id="KW-1185">Reference proteome</keyword>
<gene>
    <name evidence="1" type="ORF">DCC35_20060</name>
</gene>
<sequence>MIIKSKYCISAPYFWTYLLVFLLSFNSQAQSIIVKGKVSDQDGKPLQGVNVYFQGTFKGNSTLEDGTFTLKSDLPTPQTLVFSMIGYETVTDTILLPGTYTKILFLQKKTYWEKKLLFQPPGLKKAF</sequence>
<dbReference type="OrthoDB" id="2247630at2"/>
<dbReference type="Proteomes" id="UP000298616">
    <property type="component" value="Chromosome"/>
</dbReference>
<dbReference type="EMBL" id="CP028923">
    <property type="protein sequence ID" value="QCK16863.1"/>
    <property type="molecule type" value="Genomic_DNA"/>
</dbReference>